<feature type="compositionally biased region" description="Basic and acidic residues" evidence="1">
    <location>
        <begin position="342"/>
        <end position="355"/>
    </location>
</feature>
<feature type="region of interest" description="Disordered" evidence="1">
    <location>
        <begin position="301"/>
        <end position="324"/>
    </location>
</feature>
<evidence type="ECO:0000256" key="1">
    <source>
        <dbReference type="SAM" id="MobiDB-lite"/>
    </source>
</evidence>
<feature type="compositionally biased region" description="Basic and acidic residues" evidence="1">
    <location>
        <begin position="302"/>
        <end position="316"/>
    </location>
</feature>
<feature type="signal peptide" evidence="2">
    <location>
        <begin position="1"/>
        <end position="18"/>
    </location>
</feature>
<accession>A0AAV9WKF5</accession>
<dbReference type="EMBL" id="JAVHJL010000002">
    <property type="protein sequence ID" value="KAK6509350.1"/>
    <property type="molecule type" value="Genomic_DNA"/>
</dbReference>
<proteinExistence type="predicted"/>
<feature type="compositionally biased region" description="Basic and acidic residues" evidence="1">
    <location>
        <begin position="364"/>
        <end position="377"/>
    </location>
</feature>
<feature type="compositionally biased region" description="Basic residues" evidence="1">
    <location>
        <begin position="394"/>
        <end position="407"/>
    </location>
</feature>
<feature type="compositionally biased region" description="Basic and acidic residues" evidence="1">
    <location>
        <begin position="408"/>
        <end position="454"/>
    </location>
</feature>
<feature type="chain" id="PRO_5043833030" evidence="2">
    <location>
        <begin position="19"/>
        <end position="454"/>
    </location>
</feature>
<sequence length="454" mass="49260">MLLSAVLAVSMIAPYAAAHCKITTAYGLKNGQKAGITGSPIGYDPSVPLSGGNLQDVPIFNERSMWVWKGCGRNIKAGMLSSRPKDYNAAGLTFLSQSQKGIAQVFPGGQLFMILHQVNGDGNGPFICGIDSTNNPEPEDFEELEIAKQVPGNNPELNAIAHTNFPLIVNIPKDIKCEGVYGDIKNVCMVRCQNRAINGPFGSCVPVQLVAADKLTGAFSKRDSNDDEEEGINWSRGSAVSKRATEGQIAGLMADYEMSLKKRQEEAAPKPEVKTPEVGKGASEDDIAKLMASADIPAKMVKRQDETPKPEVKTPEVGKGASDADIAKLMASADIPTKKVKREAVTEAEKVEDTVKALTEGDAVPEKELNKLRDQVRARLRNGTIPAKVEEGRKRVHEKKVRLRKTGSFREKSKGGSSDKKSSDRKPSDRKPSDRKPSDRKPSDRKPAEKKKDN</sequence>
<feature type="region of interest" description="Disordered" evidence="1">
    <location>
        <begin position="339"/>
        <end position="454"/>
    </location>
</feature>
<keyword evidence="4" id="KW-1185">Reference proteome</keyword>
<comment type="caution">
    <text evidence="3">The sequence shown here is derived from an EMBL/GenBank/DDBJ whole genome shotgun (WGS) entry which is preliminary data.</text>
</comment>
<evidence type="ECO:0000313" key="3">
    <source>
        <dbReference type="EMBL" id="KAK6509350.1"/>
    </source>
</evidence>
<feature type="region of interest" description="Disordered" evidence="1">
    <location>
        <begin position="262"/>
        <end position="285"/>
    </location>
</feature>
<evidence type="ECO:0000313" key="4">
    <source>
        <dbReference type="Proteomes" id="UP001370758"/>
    </source>
</evidence>
<evidence type="ECO:0000256" key="2">
    <source>
        <dbReference type="SAM" id="SignalP"/>
    </source>
</evidence>
<dbReference type="Pfam" id="PF11327">
    <property type="entry name" value="Egh16-like"/>
    <property type="match status" value="1"/>
</dbReference>
<protein>
    <submittedName>
        <fullName evidence="3">Uncharacterized protein</fullName>
    </submittedName>
</protein>
<organism evidence="3 4">
    <name type="scientific">Arthrobotrys musiformis</name>
    <dbReference type="NCBI Taxonomy" id="47236"/>
    <lineage>
        <taxon>Eukaryota</taxon>
        <taxon>Fungi</taxon>
        <taxon>Dikarya</taxon>
        <taxon>Ascomycota</taxon>
        <taxon>Pezizomycotina</taxon>
        <taxon>Orbiliomycetes</taxon>
        <taxon>Orbiliales</taxon>
        <taxon>Orbiliaceae</taxon>
        <taxon>Arthrobotrys</taxon>
    </lineage>
</organism>
<keyword evidence="2" id="KW-0732">Signal</keyword>
<dbReference type="PANTHER" id="PTHR34618">
    <property type="entry name" value="SURFACE PROTEIN MAS1, PUTATIVE-RELATED"/>
    <property type="match status" value="1"/>
</dbReference>
<dbReference type="AlphaFoldDB" id="A0AAV9WKF5"/>
<dbReference type="InterPro" id="IPR021476">
    <property type="entry name" value="Egh16-like"/>
</dbReference>
<reference evidence="3 4" key="1">
    <citation type="submission" date="2023-08" db="EMBL/GenBank/DDBJ databases">
        <authorList>
            <person name="Palmer J.M."/>
        </authorList>
    </citation>
    <scope>NUCLEOTIDE SEQUENCE [LARGE SCALE GENOMIC DNA]</scope>
    <source>
        <strain evidence="3 4">TWF481</strain>
    </source>
</reference>
<feature type="region of interest" description="Disordered" evidence="1">
    <location>
        <begin position="220"/>
        <end position="239"/>
    </location>
</feature>
<dbReference type="PANTHER" id="PTHR34618:SF1">
    <property type="entry name" value="SECRETED PROTEIN"/>
    <property type="match status" value="1"/>
</dbReference>
<gene>
    <name evidence="3" type="ORF">TWF481_004102</name>
</gene>
<name>A0AAV9WKF5_9PEZI</name>
<dbReference type="Proteomes" id="UP001370758">
    <property type="component" value="Unassembled WGS sequence"/>
</dbReference>